<gene>
    <name evidence="1" type="ORF">DFH07DRAFT_459229</name>
</gene>
<proteinExistence type="predicted"/>
<evidence type="ECO:0000313" key="1">
    <source>
        <dbReference type="EMBL" id="KAJ7757787.1"/>
    </source>
</evidence>
<dbReference type="Gene3D" id="3.80.10.10">
    <property type="entry name" value="Ribonuclease Inhibitor"/>
    <property type="match status" value="1"/>
</dbReference>
<protein>
    <recommendedName>
        <fullName evidence="3">F-box domain-containing protein</fullName>
    </recommendedName>
</protein>
<sequence length="423" mass="47494">MSVKQLRDHVQALSVDIDRQRRVLKKLEGDKIIALRQLNAILDPVTWLPLEISSEIFVQSLPPVPEPGATPIPLLFLNICHSWSHIALSTPALWATIHVEFPRPEGFDHGLEDWLERARNRPLSISLRGSFDDDVATVIREHAEQLKRLKIFHDGEDETDIDDPLRGIGPGPFPLLESLTIGSENINEDNEYISFDLSSTLDVFHLTPNLVECTFDMVRGMTDRTLTPRAPVVLPNLCQLKFGSSEDYLESHSTIMQYLTLPGLRTLFLSMRGISGDDLIAFLKRSSPPLRNLVINEQFFLSSPILEQCLRLLPTVTHLELSNPHGILVQGLFTALADSPSSLLPHLQSLRIPFYMDLNPQPAWVALQRALSARRTHFTSVNIVVNGGRSWGLDADICAAFRQLVEDGMEIYIGDHNKNFLSA</sequence>
<evidence type="ECO:0008006" key="3">
    <source>
        <dbReference type="Google" id="ProtNLM"/>
    </source>
</evidence>
<dbReference type="SUPFAM" id="SSF52047">
    <property type="entry name" value="RNI-like"/>
    <property type="match status" value="1"/>
</dbReference>
<name>A0AAD7NFL9_9AGAR</name>
<dbReference type="AlphaFoldDB" id="A0AAD7NFL9"/>
<dbReference type="Proteomes" id="UP001215280">
    <property type="component" value="Unassembled WGS sequence"/>
</dbReference>
<dbReference type="PANTHER" id="PTHR38926:SF72">
    <property type="entry name" value="IM:7136021-RELATED"/>
    <property type="match status" value="1"/>
</dbReference>
<keyword evidence="2" id="KW-1185">Reference proteome</keyword>
<organism evidence="1 2">
    <name type="scientific">Mycena maculata</name>
    <dbReference type="NCBI Taxonomy" id="230809"/>
    <lineage>
        <taxon>Eukaryota</taxon>
        <taxon>Fungi</taxon>
        <taxon>Dikarya</taxon>
        <taxon>Basidiomycota</taxon>
        <taxon>Agaricomycotina</taxon>
        <taxon>Agaricomycetes</taxon>
        <taxon>Agaricomycetidae</taxon>
        <taxon>Agaricales</taxon>
        <taxon>Marasmiineae</taxon>
        <taxon>Mycenaceae</taxon>
        <taxon>Mycena</taxon>
    </lineage>
</organism>
<dbReference type="InterPro" id="IPR032675">
    <property type="entry name" value="LRR_dom_sf"/>
</dbReference>
<dbReference type="EMBL" id="JARJLG010000057">
    <property type="protein sequence ID" value="KAJ7757787.1"/>
    <property type="molecule type" value="Genomic_DNA"/>
</dbReference>
<comment type="caution">
    <text evidence="1">The sequence shown here is derived from an EMBL/GenBank/DDBJ whole genome shotgun (WGS) entry which is preliminary data.</text>
</comment>
<dbReference type="PANTHER" id="PTHR38926">
    <property type="entry name" value="F-BOX DOMAIN CONTAINING PROTEIN, EXPRESSED"/>
    <property type="match status" value="1"/>
</dbReference>
<accession>A0AAD7NFL9</accession>
<evidence type="ECO:0000313" key="2">
    <source>
        <dbReference type="Proteomes" id="UP001215280"/>
    </source>
</evidence>
<reference evidence="1" key="1">
    <citation type="submission" date="2023-03" db="EMBL/GenBank/DDBJ databases">
        <title>Massive genome expansion in bonnet fungi (Mycena s.s.) driven by repeated elements and novel gene families across ecological guilds.</title>
        <authorList>
            <consortium name="Lawrence Berkeley National Laboratory"/>
            <person name="Harder C.B."/>
            <person name="Miyauchi S."/>
            <person name="Viragh M."/>
            <person name="Kuo A."/>
            <person name="Thoen E."/>
            <person name="Andreopoulos B."/>
            <person name="Lu D."/>
            <person name="Skrede I."/>
            <person name="Drula E."/>
            <person name="Henrissat B."/>
            <person name="Morin E."/>
            <person name="Kohler A."/>
            <person name="Barry K."/>
            <person name="LaButti K."/>
            <person name="Morin E."/>
            <person name="Salamov A."/>
            <person name="Lipzen A."/>
            <person name="Mereny Z."/>
            <person name="Hegedus B."/>
            <person name="Baldrian P."/>
            <person name="Stursova M."/>
            <person name="Weitz H."/>
            <person name="Taylor A."/>
            <person name="Grigoriev I.V."/>
            <person name="Nagy L.G."/>
            <person name="Martin F."/>
            <person name="Kauserud H."/>
        </authorList>
    </citation>
    <scope>NUCLEOTIDE SEQUENCE</scope>
    <source>
        <strain evidence="1">CBHHK188m</strain>
    </source>
</reference>